<keyword evidence="3" id="KW-1185">Reference proteome</keyword>
<dbReference type="EMBL" id="FOQD01000002">
    <property type="protein sequence ID" value="SFH68025.1"/>
    <property type="molecule type" value="Genomic_DNA"/>
</dbReference>
<dbReference type="PANTHER" id="PTHR42714">
    <property type="entry name" value="TRNA MODIFICATION GTPASE GTPBP3"/>
    <property type="match status" value="1"/>
</dbReference>
<dbReference type="Proteomes" id="UP000199518">
    <property type="component" value="Unassembled WGS sequence"/>
</dbReference>
<feature type="domain" description="TrmE-type G" evidence="1">
    <location>
        <begin position="200"/>
        <end position="349"/>
    </location>
</feature>
<dbReference type="Gene3D" id="3.40.50.300">
    <property type="entry name" value="P-loop containing nucleotide triphosphate hydrolases"/>
    <property type="match status" value="1"/>
</dbReference>
<gene>
    <name evidence="2" type="ORF">SAMN05421753_10230</name>
</gene>
<dbReference type="AlphaFoldDB" id="A0A1I3C0C7"/>
<dbReference type="CDD" id="cd04164">
    <property type="entry name" value="trmE"/>
    <property type="match status" value="1"/>
</dbReference>
<protein>
    <submittedName>
        <fullName evidence="2">tRNA modification GTPase</fullName>
    </submittedName>
</protein>
<reference evidence="3" key="1">
    <citation type="submission" date="2016-10" db="EMBL/GenBank/DDBJ databases">
        <authorList>
            <person name="Varghese N."/>
            <person name="Submissions S."/>
        </authorList>
    </citation>
    <scope>NUCLEOTIDE SEQUENCE [LARGE SCALE GENOMIC DNA]</scope>
    <source>
        <strain evidence="3">DSM 26348</strain>
    </source>
</reference>
<dbReference type="SUPFAM" id="SSF103025">
    <property type="entry name" value="Folate-binding domain"/>
    <property type="match status" value="1"/>
</dbReference>
<dbReference type="GO" id="GO:0005829">
    <property type="term" value="C:cytosol"/>
    <property type="evidence" value="ECO:0007669"/>
    <property type="project" value="TreeGrafter"/>
</dbReference>
<dbReference type="NCBIfam" id="TIGR00231">
    <property type="entry name" value="small_GTP"/>
    <property type="match status" value="1"/>
</dbReference>
<accession>A0A1I3C0C7</accession>
<proteinExistence type="predicted"/>
<dbReference type="Pfam" id="PF01926">
    <property type="entry name" value="MMR_HSR1"/>
    <property type="match status" value="1"/>
</dbReference>
<dbReference type="InterPro" id="IPR005225">
    <property type="entry name" value="Small_GTP-bd"/>
</dbReference>
<dbReference type="PROSITE" id="PS51709">
    <property type="entry name" value="G_TRME"/>
    <property type="match status" value="1"/>
</dbReference>
<dbReference type="RefSeq" id="WP_092047738.1">
    <property type="nucleotide sequence ID" value="NZ_FOQD01000002.1"/>
</dbReference>
<dbReference type="GO" id="GO:0005525">
    <property type="term" value="F:GTP binding"/>
    <property type="evidence" value="ECO:0007669"/>
    <property type="project" value="InterPro"/>
</dbReference>
<dbReference type="STRING" id="1576369.SAMN05421753_10230"/>
<dbReference type="InterPro" id="IPR027417">
    <property type="entry name" value="P-loop_NTPase"/>
</dbReference>
<evidence type="ECO:0000259" key="1">
    <source>
        <dbReference type="PROSITE" id="PS51709"/>
    </source>
</evidence>
<dbReference type="Gene3D" id="3.30.1360.120">
    <property type="entry name" value="Probable tRNA modification gtpase trme, domain 1"/>
    <property type="match status" value="1"/>
</dbReference>
<name>A0A1I3C0C7_9PLAN</name>
<evidence type="ECO:0000313" key="2">
    <source>
        <dbReference type="EMBL" id="SFH68025.1"/>
    </source>
</evidence>
<dbReference type="InterPro" id="IPR006073">
    <property type="entry name" value="GTP-bd"/>
</dbReference>
<dbReference type="InterPro" id="IPR031168">
    <property type="entry name" value="G_TrmE"/>
</dbReference>
<sequence length="381" mass="41637">MTRETLICELTPHGRGAVATIGLQGDLDLLQTLFHAANGIAPAQQPLLRVCFGHWGKTAPEEVVVVRTAENAAEVHCHSGLAAVERILADLRQQGCRQVSQEEWVRMSVESNERSAPHPRPLSPEYRGEGGIQSFFEVEAELHLALTRTTTQRTAHHVLRQMALLPLAFEQLAAASLEERLALIDRMLAYANFGKRLLEPWSVVLCGRPNVGKSSLINALLGFERSVVFDQPGTTRDVVAVETALQGWPVQLSDTAGLRHAEQALEAAGIARARVQLQRADLILLVIDASVGILPEDQELLAEFPQALVVWNKQDLSKENPVPVNAVPVSALTQAGVPELIEHIVTRLIPAEPPPGAPFPITTEQINRLHQLHLQSLTPNS</sequence>
<dbReference type="GO" id="GO:0030488">
    <property type="term" value="P:tRNA methylation"/>
    <property type="evidence" value="ECO:0007669"/>
    <property type="project" value="TreeGrafter"/>
</dbReference>
<dbReference type="SUPFAM" id="SSF52540">
    <property type="entry name" value="P-loop containing nucleoside triphosphate hydrolases"/>
    <property type="match status" value="1"/>
</dbReference>
<dbReference type="PANTHER" id="PTHR42714:SF2">
    <property type="entry name" value="TRNA MODIFICATION GTPASE GTPBP3, MITOCHONDRIAL"/>
    <property type="match status" value="1"/>
</dbReference>
<dbReference type="GO" id="GO:0002098">
    <property type="term" value="P:tRNA wobble uridine modification"/>
    <property type="evidence" value="ECO:0007669"/>
    <property type="project" value="TreeGrafter"/>
</dbReference>
<evidence type="ECO:0000313" key="3">
    <source>
        <dbReference type="Proteomes" id="UP000199518"/>
    </source>
</evidence>
<organism evidence="2 3">
    <name type="scientific">Planctomicrobium piriforme</name>
    <dbReference type="NCBI Taxonomy" id="1576369"/>
    <lineage>
        <taxon>Bacteria</taxon>
        <taxon>Pseudomonadati</taxon>
        <taxon>Planctomycetota</taxon>
        <taxon>Planctomycetia</taxon>
        <taxon>Planctomycetales</taxon>
        <taxon>Planctomycetaceae</taxon>
        <taxon>Planctomicrobium</taxon>
    </lineage>
</organism>
<dbReference type="InterPro" id="IPR027266">
    <property type="entry name" value="TrmE/GcvT-like"/>
</dbReference>